<keyword evidence="3" id="KW-1185">Reference proteome</keyword>
<dbReference type="Proteomes" id="UP000829196">
    <property type="component" value="Unassembled WGS sequence"/>
</dbReference>
<sequence length="300" mass="33259">MTIDAKEVSRVVEHFDFSSALHRDHNCDQPEQLPVDFAYQEAHGVVLEKSNGSSSIVLENRGEAALAIISVARRAFHSTVEEEHRKDSIEDGEDHMKERRTGMSSMPSSAPYRERSLQRLLLMAPTTGRRNKTEFVCRKSTIVQGFSFIRVQEKCRLLAGTTGNLDLPFKGIHCGSNLSYPRFGLSAETVFDQTKLQPSENEQHQPTPANISMPSIVCPSSTLTQPALLWHDSTPTTLLPFLLPLSSSDVTPNPALFFPTTGFVSAFALEEDPPLPTDNDTESSSGYSELLTELKPQQQL</sequence>
<evidence type="ECO:0000256" key="1">
    <source>
        <dbReference type="SAM" id="MobiDB-lite"/>
    </source>
</evidence>
<feature type="region of interest" description="Disordered" evidence="1">
    <location>
        <begin position="81"/>
        <end position="110"/>
    </location>
</feature>
<feature type="region of interest" description="Disordered" evidence="1">
    <location>
        <begin position="270"/>
        <end position="300"/>
    </location>
</feature>
<name>A0A8T3AAM2_DENNO</name>
<protein>
    <submittedName>
        <fullName evidence="2">Uncharacterized protein</fullName>
    </submittedName>
</protein>
<proteinExistence type="predicted"/>
<dbReference type="AlphaFoldDB" id="A0A8T3AAM2"/>
<accession>A0A8T3AAM2</accession>
<reference evidence="2" key="1">
    <citation type="journal article" date="2022" name="Front. Genet.">
        <title>Chromosome-Scale Assembly of the Dendrobium nobile Genome Provides Insights Into the Molecular Mechanism of the Biosynthesis of the Medicinal Active Ingredient of Dendrobium.</title>
        <authorList>
            <person name="Xu Q."/>
            <person name="Niu S.-C."/>
            <person name="Li K.-L."/>
            <person name="Zheng P.-J."/>
            <person name="Zhang X.-J."/>
            <person name="Jia Y."/>
            <person name="Liu Y."/>
            <person name="Niu Y.-X."/>
            <person name="Yu L.-H."/>
            <person name="Chen D.-F."/>
            <person name="Zhang G.-Q."/>
        </authorList>
    </citation>
    <scope>NUCLEOTIDE SEQUENCE</scope>
    <source>
        <tissue evidence="2">Leaf</tissue>
    </source>
</reference>
<evidence type="ECO:0000313" key="2">
    <source>
        <dbReference type="EMBL" id="KAI0492991.1"/>
    </source>
</evidence>
<evidence type="ECO:0000313" key="3">
    <source>
        <dbReference type="Proteomes" id="UP000829196"/>
    </source>
</evidence>
<dbReference type="EMBL" id="JAGYWB010000018">
    <property type="protein sequence ID" value="KAI0492991.1"/>
    <property type="molecule type" value="Genomic_DNA"/>
</dbReference>
<gene>
    <name evidence="2" type="ORF">KFK09_027267</name>
</gene>
<organism evidence="2 3">
    <name type="scientific">Dendrobium nobile</name>
    <name type="common">Orchid</name>
    <dbReference type="NCBI Taxonomy" id="94219"/>
    <lineage>
        <taxon>Eukaryota</taxon>
        <taxon>Viridiplantae</taxon>
        <taxon>Streptophyta</taxon>
        <taxon>Embryophyta</taxon>
        <taxon>Tracheophyta</taxon>
        <taxon>Spermatophyta</taxon>
        <taxon>Magnoliopsida</taxon>
        <taxon>Liliopsida</taxon>
        <taxon>Asparagales</taxon>
        <taxon>Orchidaceae</taxon>
        <taxon>Epidendroideae</taxon>
        <taxon>Malaxideae</taxon>
        <taxon>Dendrobiinae</taxon>
        <taxon>Dendrobium</taxon>
    </lineage>
</organism>
<comment type="caution">
    <text evidence="2">The sequence shown here is derived from an EMBL/GenBank/DDBJ whole genome shotgun (WGS) entry which is preliminary data.</text>
</comment>
<feature type="compositionally biased region" description="Basic and acidic residues" evidence="1">
    <location>
        <begin position="81"/>
        <end position="101"/>
    </location>
</feature>